<protein>
    <submittedName>
        <fullName evidence="3">Calphotin-like</fullName>
    </submittedName>
</protein>
<dbReference type="PANTHER" id="PTHR40351:SF1">
    <property type="entry name" value="INTRINSICALLY DISORDERED PROTEIN, CLASS C"/>
    <property type="match status" value="1"/>
</dbReference>
<dbReference type="WBParaSite" id="Hba_19250">
    <property type="protein sequence ID" value="Hba_19250"/>
    <property type="gene ID" value="Hba_19250"/>
</dbReference>
<feature type="signal peptide" evidence="1">
    <location>
        <begin position="1"/>
        <end position="17"/>
    </location>
</feature>
<accession>A0A1I7XN90</accession>
<feature type="chain" id="PRO_5009311357" evidence="1">
    <location>
        <begin position="18"/>
        <end position="179"/>
    </location>
</feature>
<organism evidence="2 3">
    <name type="scientific">Heterorhabditis bacteriophora</name>
    <name type="common">Entomopathogenic nematode worm</name>
    <dbReference type="NCBI Taxonomy" id="37862"/>
    <lineage>
        <taxon>Eukaryota</taxon>
        <taxon>Metazoa</taxon>
        <taxon>Ecdysozoa</taxon>
        <taxon>Nematoda</taxon>
        <taxon>Chromadorea</taxon>
        <taxon>Rhabditida</taxon>
        <taxon>Rhabditina</taxon>
        <taxon>Rhabditomorpha</taxon>
        <taxon>Strongyloidea</taxon>
        <taxon>Heterorhabditidae</taxon>
        <taxon>Heterorhabditis</taxon>
    </lineage>
</organism>
<keyword evidence="1" id="KW-0732">Signal</keyword>
<name>A0A1I7XN90_HETBA</name>
<evidence type="ECO:0000256" key="1">
    <source>
        <dbReference type="SAM" id="SignalP"/>
    </source>
</evidence>
<keyword evidence="2" id="KW-1185">Reference proteome</keyword>
<dbReference type="Proteomes" id="UP000095283">
    <property type="component" value="Unplaced"/>
</dbReference>
<dbReference type="PANTHER" id="PTHR40351">
    <property type="entry name" value="PROTEIN CBG19323"/>
    <property type="match status" value="1"/>
</dbReference>
<evidence type="ECO:0000313" key="2">
    <source>
        <dbReference type="Proteomes" id="UP000095283"/>
    </source>
</evidence>
<dbReference type="AlphaFoldDB" id="A0A1I7XN90"/>
<sequence length="179" mass="17757">MISNLVSILSTIAVAQSQIAVSSPFYGRYYAAAKPILTPGFASVAAPLAAPLIATAAISRPAVAVPAFSATPVLPAPAVRPILTASGFNHMAAVPSFAPVPVVAPAPVSALPPATPVMVASAPSINVPAMIPALPSATLLAASSPVLAPPVAAVAPAYAPFARSAYFIGSNKAKDVEKN</sequence>
<reference evidence="3" key="1">
    <citation type="submission" date="2016-11" db="UniProtKB">
        <authorList>
            <consortium name="WormBaseParasite"/>
        </authorList>
    </citation>
    <scope>IDENTIFICATION</scope>
</reference>
<proteinExistence type="predicted"/>
<evidence type="ECO:0000313" key="3">
    <source>
        <dbReference type="WBParaSite" id="Hba_19250"/>
    </source>
</evidence>